<dbReference type="EMBL" id="JANPWB010000004">
    <property type="protein sequence ID" value="KAJ1191409.1"/>
    <property type="molecule type" value="Genomic_DNA"/>
</dbReference>
<dbReference type="AlphaFoldDB" id="A0AAV7UTX1"/>
<organism evidence="1 2">
    <name type="scientific">Pleurodeles waltl</name>
    <name type="common">Iberian ribbed newt</name>
    <dbReference type="NCBI Taxonomy" id="8319"/>
    <lineage>
        <taxon>Eukaryota</taxon>
        <taxon>Metazoa</taxon>
        <taxon>Chordata</taxon>
        <taxon>Craniata</taxon>
        <taxon>Vertebrata</taxon>
        <taxon>Euteleostomi</taxon>
        <taxon>Amphibia</taxon>
        <taxon>Batrachia</taxon>
        <taxon>Caudata</taxon>
        <taxon>Salamandroidea</taxon>
        <taxon>Salamandridae</taxon>
        <taxon>Pleurodelinae</taxon>
        <taxon>Pleurodeles</taxon>
    </lineage>
</organism>
<sequence>MNEEPECGMLGGRCYGGSWSRSCLYEGGRVEEAPYVPLCIRSVLVPLQRHADGTQVAPVAVSLETVTRAACSRFCSCSSGGAEQSQKSETRGVYSRDLDAREEMCWVLLLVPRAVEQMNEEPECGMLGGRCYGGSWSRRQTRGTGINPLLITLLEFSIIALNDDEINNACKEKNPYLGQ</sequence>
<accession>A0AAV7UTX1</accession>
<keyword evidence="2" id="KW-1185">Reference proteome</keyword>
<gene>
    <name evidence="1" type="ORF">NDU88_000725</name>
</gene>
<evidence type="ECO:0000313" key="2">
    <source>
        <dbReference type="Proteomes" id="UP001066276"/>
    </source>
</evidence>
<protein>
    <submittedName>
        <fullName evidence="1">Uncharacterized protein</fullName>
    </submittedName>
</protein>
<evidence type="ECO:0000313" key="1">
    <source>
        <dbReference type="EMBL" id="KAJ1191409.1"/>
    </source>
</evidence>
<name>A0AAV7UTX1_PLEWA</name>
<proteinExistence type="predicted"/>
<dbReference type="Proteomes" id="UP001066276">
    <property type="component" value="Chromosome 2_2"/>
</dbReference>
<comment type="caution">
    <text evidence="1">The sequence shown here is derived from an EMBL/GenBank/DDBJ whole genome shotgun (WGS) entry which is preliminary data.</text>
</comment>
<reference evidence="1" key="1">
    <citation type="journal article" date="2022" name="bioRxiv">
        <title>Sequencing and chromosome-scale assembly of the giantPleurodeles waltlgenome.</title>
        <authorList>
            <person name="Brown T."/>
            <person name="Elewa A."/>
            <person name="Iarovenko S."/>
            <person name="Subramanian E."/>
            <person name="Araus A.J."/>
            <person name="Petzold A."/>
            <person name="Susuki M."/>
            <person name="Suzuki K.-i.T."/>
            <person name="Hayashi T."/>
            <person name="Toyoda A."/>
            <person name="Oliveira C."/>
            <person name="Osipova E."/>
            <person name="Leigh N.D."/>
            <person name="Simon A."/>
            <person name="Yun M.H."/>
        </authorList>
    </citation>
    <scope>NUCLEOTIDE SEQUENCE</scope>
    <source>
        <strain evidence="1">20211129_DDA</strain>
        <tissue evidence="1">Liver</tissue>
    </source>
</reference>